<dbReference type="RefSeq" id="WP_377927373.1">
    <property type="nucleotide sequence ID" value="NZ_JBHUEM010000005.1"/>
</dbReference>
<evidence type="ECO:0000313" key="3">
    <source>
        <dbReference type="EMBL" id="MFD1736226.1"/>
    </source>
</evidence>
<evidence type="ECO:0000313" key="4">
    <source>
        <dbReference type="Proteomes" id="UP001597214"/>
    </source>
</evidence>
<accession>A0ABW4LP13</accession>
<feature type="transmembrane region" description="Helical" evidence="2">
    <location>
        <begin position="12"/>
        <end position="33"/>
    </location>
</feature>
<dbReference type="Proteomes" id="UP001597214">
    <property type="component" value="Unassembled WGS sequence"/>
</dbReference>
<proteinExistence type="predicted"/>
<keyword evidence="2" id="KW-0812">Transmembrane</keyword>
<dbReference type="EMBL" id="JBHUEM010000005">
    <property type="protein sequence ID" value="MFD1736226.1"/>
    <property type="molecule type" value="Genomic_DNA"/>
</dbReference>
<evidence type="ECO:0008006" key="5">
    <source>
        <dbReference type="Google" id="ProtNLM"/>
    </source>
</evidence>
<name>A0ABW4LP13_9BACI</name>
<protein>
    <recommendedName>
        <fullName evidence="5">SAF domain-containing protein</fullName>
    </recommendedName>
</protein>
<comment type="caution">
    <text evidence="3">The sequence shown here is derived from an EMBL/GenBank/DDBJ whole genome shotgun (WGS) entry which is preliminary data.</text>
</comment>
<keyword evidence="2" id="KW-0472">Membrane</keyword>
<sequence>MKLRQRTKNLLLAGGIGAVVVGLIATGILFFMYQHLEKSEEEQIKQYEKELGELKAWAKEQERGYVVNVEVPPGTQLTAEMLEEVLLPEKTTAENILTFEDAIGKYAKVHLTPKTLVTGSVVFEEEVTPKDLRSAEYNFIILPSKLKKDEFIDIRIQFPNGNDYVLLSKKKVKDLNEDVVHVEMKESEILTMSSAIVDAYLENAIIYALAYVDPYIQEPSIVTYPLKENVLQLITSSPNIINVAESELRSRGRSILEGNLQAMSEEEKMKYSANVEEMKLENSFTGPASDETSEPLTQEEVFSSPLE</sequence>
<reference evidence="4" key="1">
    <citation type="journal article" date="2019" name="Int. J. Syst. Evol. Microbiol.">
        <title>The Global Catalogue of Microorganisms (GCM) 10K type strain sequencing project: providing services to taxonomists for standard genome sequencing and annotation.</title>
        <authorList>
            <consortium name="The Broad Institute Genomics Platform"/>
            <consortium name="The Broad Institute Genome Sequencing Center for Infectious Disease"/>
            <person name="Wu L."/>
            <person name="Ma J."/>
        </authorList>
    </citation>
    <scope>NUCLEOTIDE SEQUENCE [LARGE SCALE GENOMIC DNA]</scope>
    <source>
        <strain evidence="4">CCUG 49339</strain>
    </source>
</reference>
<gene>
    <name evidence="3" type="ORF">ACFSCX_06565</name>
</gene>
<keyword evidence="2" id="KW-1133">Transmembrane helix</keyword>
<organism evidence="3 4">
    <name type="scientific">Bacillus salitolerans</name>
    <dbReference type="NCBI Taxonomy" id="1437434"/>
    <lineage>
        <taxon>Bacteria</taxon>
        <taxon>Bacillati</taxon>
        <taxon>Bacillota</taxon>
        <taxon>Bacilli</taxon>
        <taxon>Bacillales</taxon>
        <taxon>Bacillaceae</taxon>
        <taxon>Bacillus</taxon>
    </lineage>
</organism>
<keyword evidence="4" id="KW-1185">Reference proteome</keyword>
<dbReference type="CDD" id="cd11614">
    <property type="entry name" value="SAF_CpaB_FlgA_like"/>
    <property type="match status" value="1"/>
</dbReference>
<feature type="region of interest" description="Disordered" evidence="1">
    <location>
        <begin position="280"/>
        <end position="307"/>
    </location>
</feature>
<evidence type="ECO:0000256" key="2">
    <source>
        <dbReference type="SAM" id="Phobius"/>
    </source>
</evidence>
<evidence type="ECO:0000256" key="1">
    <source>
        <dbReference type="SAM" id="MobiDB-lite"/>
    </source>
</evidence>